<accession>E4Z6W0</accession>
<protein>
    <recommendedName>
        <fullName evidence="5">Eukaryotic translation initiation factor 3 subunit C N-terminal domain-containing protein</fullName>
    </recommendedName>
</protein>
<dbReference type="Proteomes" id="UP000011014">
    <property type="component" value="Unassembled WGS sequence"/>
</dbReference>
<feature type="domain" description="Eukaryotic translation initiation factor 3 subunit C N-terminal" evidence="5">
    <location>
        <begin position="45"/>
        <end position="332"/>
    </location>
</feature>
<dbReference type="GO" id="GO:0005852">
    <property type="term" value="C:eukaryotic translation initiation factor 3 complex"/>
    <property type="evidence" value="ECO:0007669"/>
    <property type="project" value="InterPro"/>
</dbReference>
<feature type="compositionally biased region" description="Acidic residues" evidence="4">
    <location>
        <begin position="213"/>
        <end position="232"/>
    </location>
</feature>
<evidence type="ECO:0000256" key="4">
    <source>
        <dbReference type="SAM" id="MobiDB-lite"/>
    </source>
</evidence>
<keyword evidence="3" id="KW-0648">Protein biosynthesis</keyword>
<dbReference type="GO" id="GO:0003723">
    <property type="term" value="F:RNA binding"/>
    <property type="evidence" value="ECO:0007669"/>
    <property type="project" value="InterPro"/>
</dbReference>
<dbReference type="PANTHER" id="PTHR13937">
    <property type="entry name" value="EUKARYOTIC TRANSLATION INITATION FACTOR 3, SUBUNIT 8 EIF3S8 -RELATED"/>
    <property type="match status" value="1"/>
</dbReference>
<proteinExistence type="predicted"/>
<dbReference type="GO" id="GO:0031369">
    <property type="term" value="F:translation initiation factor binding"/>
    <property type="evidence" value="ECO:0007669"/>
    <property type="project" value="InterPro"/>
</dbReference>
<keyword evidence="1" id="KW-0963">Cytoplasm</keyword>
<dbReference type="InterPro" id="IPR008905">
    <property type="entry name" value="EIF3C_N_dom"/>
</dbReference>
<evidence type="ECO:0000256" key="3">
    <source>
        <dbReference type="ARBA" id="ARBA00022917"/>
    </source>
</evidence>
<keyword evidence="2" id="KW-0396">Initiation factor</keyword>
<reference evidence="6" key="1">
    <citation type="journal article" date="2010" name="Science">
        <title>Plasticity of animal genome architecture unmasked by rapid evolution of a pelagic tunicate.</title>
        <authorList>
            <person name="Denoeud F."/>
            <person name="Henriet S."/>
            <person name="Mungpakdee S."/>
            <person name="Aury J.M."/>
            <person name="Da Silva C."/>
            <person name="Brinkmann H."/>
            <person name="Mikhaleva J."/>
            <person name="Olsen L.C."/>
            <person name="Jubin C."/>
            <person name="Canestro C."/>
            <person name="Bouquet J.M."/>
            <person name="Danks G."/>
            <person name="Poulain J."/>
            <person name="Campsteijn C."/>
            <person name="Adamski M."/>
            <person name="Cross I."/>
            <person name="Yadetie F."/>
            <person name="Muffato M."/>
            <person name="Louis A."/>
            <person name="Butcher S."/>
            <person name="Tsagkogeorga G."/>
            <person name="Konrad A."/>
            <person name="Singh S."/>
            <person name="Jensen M.F."/>
            <person name="Cong E.H."/>
            <person name="Eikeseth-Otteraa H."/>
            <person name="Noel B."/>
            <person name="Anthouard V."/>
            <person name="Porcel B.M."/>
            <person name="Kachouri-Lafond R."/>
            <person name="Nishino A."/>
            <person name="Ugolini M."/>
            <person name="Chourrout P."/>
            <person name="Nishida H."/>
            <person name="Aasland R."/>
            <person name="Huzurbazar S."/>
            <person name="Westhof E."/>
            <person name="Delsuc F."/>
            <person name="Lehrach H."/>
            <person name="Reinhardt R."/>
            <person name="Weissenbach J."/>
            <person name="Roy S.W."/>
            <person name="Artiguenave F."/>
            <person name="Postlethwait J.H."/>
            <person name="Manak J.R."/>
            <person name="Thompson E.M."/>
            <person name="Jaillon O."/>
            <person name="Du Pasquier L."/>
            <person name="Boudinot P."/>
            <person name="Liberles D.A."/>
            <person name="Volff J.N."/>
            <person name="Philippe H."/>
            <person name="Lenhard B."/>
            <person name="Roest Crollius H."/>
            <person name="Wincker P."/>
            <person name="Chourrout D."/>
        </authorList>
    </citation>
    <scope>NUCLEOTIDE SEQUENCE [LARGE SCALE GENOMIC DNA]</scope>
</reference>
<feature type="compositionally biased region" description="Low complexity" evidence="4">
    <location>
        <begin position="203"/>
        <end position="212"/>
    </location>
</feature>
<evidence type="ECO:0000259" key="5">
    <source>
        <dbReference type="Pfam" id="PF05470"/>
    </source>
</evidence>
<dbReference type="AlphaFoldDB" id="E4Z6W0"/>
<feature type="compositionally biased region" description="Acidic residues" evidence="4">
    <location>
        <begin position="167"/>
        <end position="176"/>
    </location>
</feature>
<feature type="compositionally biased region" description="Low complexity" evidence="4">
    <location>
        <begin position="10"/>
        <end position="19"/>
    </location>
</feature>
<dbReference type="EMBL" id="FN658231">
    <property type="protein sequence ID" value="CBY43438.1"/>
    <property type="molecule type" value="Genomic_DNA"/>
</dbReference>
<dbReference type="GO" id="GO:0003743">
    <property type="term" value="F:translation initiation factor activity"/>
    <property type="evidence" value="ECO:0007669"/>
    <property type="project" value="UniProtKB-KW"/>
</dbReference>
<feature type="compositionally biased region" description="Basic and acidic residues" evidence="4">
    <location>
        <begin position="156"/>
        <end position="166"/>
    </location>
</feature>
<dbReference type="PANTHER" id="PTHR13937:SF0">
    <property type="entry name" value="EUKARYOTIC TRANSLATION INITIATION FACTOR 3 SUBUNIT C-RELATED"/>
    <property type="match status" value="1"/>
</dbReference>
<sequence length="333" mass="37648">MSGRAKYWASESSSSSGSETESEEVVVKKVSTKKKKVVQAQIYTDDESEDEGRVVRNLKDRRFDELSEHIKKINDFSALLNTFKDYGTTLNKSAKVIEKEGLPRFYIKELVELDDYINAKWEDKDFKKKLSKQGSKGLTTLRQRLRKYFTEETKTADELAKYRENPDASEEEEEQASDASAGSDASDDSMSGTSDEDDDDLSDSGSDLSGSSDDSDSDSESDFDSDIGDDPDNEFARYTIEYFLKKDKTSSKADKKVRRKKEPREQKEKKEEEDDDWTAVDSGTVGKGDLKILLTGEVQVFPKDVEVTVKNVVQKLAEITAMRTPKEADRQNK</sequence>
<dbReference type="InterPro" id="IPR027516">
    <property type="entry name" value="EIF3C"/>
</dbReference>
<feature type="compositionally biased region" description="Low complexity" evidence="4">
    <location>
        <begin position="177"/>
        <end position="193"/>
    </location>
</feature>
<evidence type="ECO:0000313" key="6">
    <source>
        <dbReference type="EMBL" id="CBY43438.1"/>
    </source>
</evidence>
<dbReference type="Pfam" id="PF05470">
    <property type="entry name" value="eIF-3c_N"/>
    <property type="match status" value="1"/>
</dbReference>
<feature type="region of interest" description="Disordered" evidence="4">
    <location>
        <begin position="1"/>
        <end position="24"/>
    </location>
</feature>
<organism evidence="6">
    <name type="scientific">Oikopleura dioica</name>
    <name type="common">Tunicate</name>
    <dbReference type="NCBI Taxonomy" id="34765"/>
    <lineage>
        <taxon>Eukaryota</taxon>
        <taxon>Metazoa</taxon>
        <taxon>Chordata</taxon>
        <taxon>Tunicata</taxon>
        <taxon>Appendicularia</taxon>
        <taxon>Copelata</taxon>
        <taxon>Oikopleuridae</taxon>
        <taxon>Oikopleura</taxon>
    </lineage>
</organism>
<feature type="region of interest" description="Disordered" evidence="4">
    <location>
        <begin position="156"/>
        <end position="232"/>
    </location>
</feature>
<name>E4Z6W0_OIKDI</name>
<evidence type="ECO:0000256" key="1">
    <source>
        <dbReference type="ARBA" id="ARBA00022490"/>
    </source>
</evidence>
<feature type="region of interest" description="Disordered" evidence="4">
    <location>
        <begin position="248"/>
        <end position="280"/>
    </location>
</feature>
<feature type="non-terminal residue" evidence="6">
    <location>
        <position position="333"/>
    </location>
</feature>
<evidence type="ECO:0000256" key="2">
    <source>
        <dbReference type="ARBA" id="ARBA00022540"/>
    </source>
</evidence>
<gene>
    <name evidence="6" type="ORF">GSOID_T00028033001</name>
</gene>